<name>A0A3Q9HQU6_9FIRM</name>
<sequence>MEAKLKIITETADISMEEAKLALELADGNVERALELVPYVEKSIVIIHGKFTLGRNTKVYGIFRLLGEGREGSLLDFGLAMSYNKDEVESPISASPEVFKKVIDQLFEQTENTQVHTFLAGFYDQIGPAQVNQIYQFIKENKDIELKNLFRNIIGKIWGSSEKVEVELETFLWTKIQCEKKGLVDEELVSKTEKDSLSSNLTIYLDAQPIISPIKGKTIDKFALNEPIPLKIVDERELGKYLGKVISNEFGIAVGSIKGCYYNEKTDRYQVEVEFGPKINGRFIIEPSVRLATYTEIQKEFKSGEKDEDLQSSSLSPILYLLLGMILMLLIFFIFTR</sequence>
<keyword evidence="1" id="KW-1133">Transmembrane helix</keyword>
<reference evidence="2 3" key="1">
    <citation type="submission" date="2016-07" db="EMBL/GenBank/DDBJ databases">
        <title>Genome and transcriptome analysis of iron-reducing fermentative bacteria Anoxybacter fermentans.</title>
        <authorList>
            <person name="Zeng X."/>
            <person name="Shao Z."/>
        </authorList>
    </citation>
    <scope>NUCLEOTIDE SEQUENCE [LARGE SCALE GENOMIC DNA]</scope>
    <source>
        <strain evidence="2 3">DY22613</strain>
    </source>
</reference>
<feature type="transmembrane region" description="Helical" evidence="1">
    <location>
        <begin position="318"/>
        <end position="336"/>
    </location>
</feature>
<dbReference type="Proteomes" id="UP000267250">
    <property type="component" value="Chromosome"/>
</dbReference>
<evidence type="ECO:0000313" key="2">
    <source>
        <dbReference type="EMBL" id="AZR73676.1"/>
    </source>
</evidence>
<dbReference type="EMBL" id="CP016379">
    <property type="protein sequence ID" value="AZR73676.1"/>
    <property type="molecule type" value="Genomic_DNA"/>
</dbReference>
<evidence type="ECO:0000313" key="3">
    <source>
        <dbReference type="Proteomes" id="UP000267250"/>
    </source>
</evidence>
<dbReference type="KEGG" id="aft:BBF96_09935"/>
<protein>
    <recommendedName>
        <fullName evidence="4">DUF4899 domain-containing protein</fullName>
    </recommendedName>
</protein>
<accession>A0A3Q9HQU6</accession>
<dbReference type="Pfam" id="PF16240">
    <property type="entry name" value="DUF4899"/>
    <property type="match status" value="1"/>
</dbReference>
<dbReference type="InterPro" id="IPR032602">
    <property type="entry name" value="DUF4899"/>
</dbReference>
<evidence type="ECO:0000256" key="1">
    <source>
        <dbReference type="SAM" id="Phobius"/>
    </source>
</evidence>
<dbReference type="AlphaFoldDB" id="A0A3Q9HQU6"/>
<organism evidence="2 3">
    <name type="scientific">Anoxybacter fermentans</name>
    <dbReference type="NCBI Taxonomy" id="1323375"/>
    <lineage>
        <taxon>Bacteria</taxon>
        <taxon>Bacillati</taxon>
        <taxon>Bacillota</taxon>
        <taxon>Clostridia</taxon>
        <taxon>Halanaerobiales</taxon>
        <taxon>Anoxybacter</taxon>
    </lineage>
</organism>
<proteinExistence type="predicted"/>
<gene>
    <name evidence="2" type="ORF">BBF96_09935</name>
</gene>
<keyword evidence="3" id="KW-1185">Reference proteome</keyword>
<keyword evidence="1" id="KW-0812">Transmembrane</keyword>
<keyword evidence="1" id="KW-0472">Membrane</keyword>
<dbReference type="OrthoDB" id="2112775at2"/>
<evidence type="ECO:0008006" key="4">
    <source>
        <dbReference type="Google" id="ProtNLM"/>
    </source>
</evidence>
<dbReference type="RefSeq" id="WP_127017024.1">
    <property type="nucleotide sequence ID" value="NZ_CP016379.1"/>
</dbReference>